<evidence type="ECO:0000313" key="1">
    <source>
        <dbReference type="EMBL" id="KAG0422670.1"/>
    </source>
</evidence>
<dbReference type="Proteomes" id="UP000805193">
    <property type="component" value="Unassembled WGS sequence"/>
</dbReference>
<protein>
    <submittedName>
        <fullName evidence="1">Uncharacterized protein</fullName>
    </submittedName>
</protein>
<accession>A0AC60PQA8</accession>
<proteinExistence type="predicted"/>
<sequence>MAGELIGKNWSSEELRQGEEWKVELEEHMKKFEEMVQHLTGVVNEEKKEVAEKTATLDHLGDLRASPIHVSESGTTGAGCLRSAGSETNNAHRHGVRVTTLNDLSIRINNKSNTIAVTTKNAFVEHELLNVKRIPTKGGGMAVQA</sequence>
<reference evidence="1 2" key="1">
    <citation type="journal article" date="2020" name="Cell">
        <title>Large-Scale Comparative Analyses of Tick Genomes Elucidate Their Genetic Diversity and Vector Capacities.</title>
        <authorList>
            <consortium name="Tick Genome and Microbiome Consortium (TIGMIC)"/>
            <person name="Jia N."/>
            <person name="Wang J."/>
            <person name="Shi W."/>
            <person name="Du L."/>
            <person name="Sun Y."/>
            <person name="Zhan W."/>
            <person name="Jiang J.F."/>
            <person name="Wang Q."/>
            <person name="Zhang B."/>
            <person name="Ji P."/>
            <person name="Bell-Sakyi L."/>
            <person name="Cui X.M."/>
            <person name="Yuan T.T."/>
            <person name="Jiang B.G."/>
            <person name="Yang W.F."/>
            <person name="Lam T.T."/>
            <person name="Chang Q.C."/>
            <person name="Ding S.J."/>
            <person name="Wang X.J."/>
            <person name="Zhu J.G."/>
            <person name="Ruan X.D."/>
            <person name="Zhao L."/>
            <person name="Wei J.T."/>
            <person name="Ye R.Z."/>
            <person name="Que T.C."/>
            <person name="Du C.H."/>
            <person name="Zhou Y.H."/>
            <person name="Cheng J.X."/>
            <person name="Dai P.F."/>
            <person name="Guo W.B."/>
            <person name="Han X.H."/>
            <person name="Huang E.J."/>
            <person name="Li L.F."/>
            <person name="Wei W."/>
            <person name="Gao Y.C."/>
            <person name="Liu J.Z."/>
            <person name="Shao H.Z."/>
            <person name="Wang X."/>
            <person name="Wang C.C."/>
            <person name="Yang T.C."/>
            <person name="Huo Q.B."/>
            <person name="Li W."/>
            <person name="Chen H.Y."/>
            <person name="Chen S.E."/>
            <person name="Zhou L.G."/>
            <person name="Ni X.B."/>
            <person name="Tian J.H."/>
            <person name="Sheng Y."/>
            <person name="Liu T."/>
            <person name="Pan Y.S."/>
            <person name="Xia L.Y."/>
            <person name="Li J."/>
            <person name="Zhao F."/>
            <person name="Cao W.C."/>
        </authorList>
    </citation>
    <scope>NUCLEOTIDE SEQUENCE [LARGE SCALE GENOMIC DNA]</scope>
    <source>
        <strain evidence="1">Iper-2018</strain>
    </source>
</reference>
<comment type="caution">
    <text evidence="1">The sequence shown here is derived from an EMBL/GenBank/DDBJ whole genome shotgun (WGS) entry which is preliminary data.</text>
</comment>
<keyword evidence="2" id="KW-1185">Reference proteome</keyword>
<evidence type="ECO:0000313" key="2">
    <source>
        <dbReference type="Proteomes" id="UP000805193"/>
    </source>
</evidence>
<organism evidence="1 2">
    <name type="scientific">Ixodes persulcatus</name>
    <name type="common">Taiga tick</name>
    <dbReference type="NCBI Taxonomy" id="34615"/>
    <lineage>
        <taxon>Eukaryota</taxon>
        <taxon>Metazoa</taxon>
        <taxon>Ecdysozoa</taxon>
        <taxon>Arthropoda</taxon>
        <taxon>Chelicerata</taxon>
        <taxon>Arachnida</taxon>
        <taxon>Acari</taxon>
        <taxon>Parasitiformes</taxon>
        <taxon>Ixodida</taxon>
        <taxon>Ixodoidea</taxon>
        <taxon>Ixodidae</taxon>
        <taxon>Ixodinae</taxon>
        <taxon>Ixodes</taxon>
    </lineage>
</organism>
<name>A0AC60PQA8_IXOPE</name>
<gene>
    <name evidence="1" type="ORF">HPB47_001529</name>
</gene>
<dbReference type="EMBL" id="JABSTQ010010198">
    <property type="protein sequence ID" value="KAG0422670.1"/>
    <property type="molecule type" value="Genomic_DNA"/>
</dbReference>